<dbReference type="PROSITE" id="PS51778">
    <property type="entry name" value="VAST"/>
    <property type="match status" value="1"/>
</dbReference>
<comment type="subcellular location">
    <subcellularLocation>
        <location evidence="1">Membrane</location>
        <topology evidence="1">Single-pass membrane protein</topology>
    </subcellularLocation>
</comment>
<feature type="compositionally biased region" description="Polar residues" evidence="5">
    <location>
        <begin position="94"/>
        <end position="106"/>
    </location>
</feature>
<feature type="region of interest" description="Disordered" evidence="5">
    <location>
        <begin position="323"/>
        <end position="354"/>
    </location>
</feature>
<dbReference type="GO" id="GO:0005789">
    <property type="term" value="C:endoplasmic reticulum membrane"/>
    <property type="evidence" value="ECO:0007669"/>
    <property type="project" value="TreeGrafter"/>
</dbReference>
<feature type="domain" description="VASt" evidence="6">
    <location>
        <begin position="432"/>
        <end position="604"/>
    </location>
</feature>
<keyword evidence="2" id="KW-0812">Transmembrane</keyword>
<protein>
    <submittedName>
        <fullName evidence="7">GRAM domain-containing protein 1B</fullName>
    </submittedName>
</protein>
<dbReference type="Pfam" id="PF16016">
    <property type="entry name" value="VASt"/>
    <property type="match status" value="1"/>
</dbReference>
<feature type="compositionally biased region" description="Polar residues" evidence="5">
    <location>
        <begin position="118"/>
        <end position="128"/>
    </location>
</feature>
<proteinExistence type="predicted"/>
<dbReference type="GO" id="GO:0005886">
    <property type="term" value="C:plasma membrane"/>
    <property type="evidence" value="ECO:0007669"/>
    <property type="project" value="TreeGrafter"/>
</dbReference>
<dbReference type="SMART" id="SM00568">
    <property type="entry name" value="GRAM"/>
    <property type="match status" value="1"/>
</dbReference>
<evidence type="ECO:0000256" key="4">
    <source>
        <dbReference type="ARBA" id="ARBA00023136"/>
    </source>
</evidence>
<dbReference type="InterPro" id="IPR011993">
    <property type="entry name" value="PH-like_dom_sf"/>
</dbReference>
<keyword evidence="8" id="KW-1185">Reference proteome</keyword>
<evidence type="ECO:0000313" key="8">
    <source>
        <dbReference type="Proteomes" id="UP000076502"/>
    </source>
</evidence>
<evidence type="ECO:0000256" key="2">
    <source>
        <dbReference type="ARBA" id="ARBA00022692"/>
    </source>
</evidence>
<dbReference type="FunFam" id="2.30.29.30:FF:000008">
    <property type="entry name" value="GRAM domain containing 1B"/>
    <property type="match status" value="1"/>
</dbReference>
<dbReference type="AlphaFoldDB" id="A0A154PQ08"/>
<keyword evidence="4" id="KW-0472">Membrane</keyword>
<accession>A0A154PQ08</accession>
<dbReference type="InterPro" id="IPR051482">
    <property type="entry name" value="Cholesterol_transport"/>
</dbReference>
<dbReference type="Proteomes" id="UP000076502">
    <property type="component" value="Unassembled WGS sequence"/>
</dbReference>
<dbReference type="GO" id="GO:0032366">
    <property type="term" value="P:intracellular sterol transport"/>
    <property type="evidence" value="ECO:0007669"/>
    <property type="project" value="TreeGrafter"/>
</dbReference>
<dbReference type="InterPro" id="IPR004182">
    <property type="entry name" value="GRAM"/>
</dbReference>
<dbReference type="Pfam" id="PF02893">
    <property type="entry name" value="GRAM"/>
    <property type="match status" value="1"/>
</dbReference>
<dbReference type="CDD" id="cd13220">
    <property type="entry name" value="PH-GRAM_GRAMDC"/>
    <property type="match status" value="1"/>
</dbReference>
<dbReference type="Gene3D" id="2.30.29.30">
    <property type="entry name" value="Pleckstrin-homology domain (PH domain)/Phosphotyrosine-binding domain (PTB)"/>
    <property type="match status" value="1"/>
</dbReference>
<gene>
    <name evidence="7" type="ORF">WN55_06503</name>
</gene>
<feature type="compositionally biased region" description="Basic and acidic residues" evidence="5">
    <location>
        <begin position="107"/>
        <end position="117"/>
    </location>
</feature>
<dbReference type="GO" id="GO:0032934">
    <property type="term" value="F:sterol binding"/>
    <property type="evidence" value="ECO:0007669"/>
    <property type="project" value="TreeGrafter"/>
</dbReference>
<dbReference type="EMBL" id="KQ435028">
    <property type="protein sequence ID" value="KZC13972.1"/>
    <property type="molecule type" value="Genomic_DNA"/>
</dbReference>
<feature type="compositionally biased region" description="Basic and acidic residues" evidence="5">
    <location>
        <begin position="129"/>
        <end position="142"/>
    </location>
</feature>
<dbReference type="GO" id="GO:0140268">
    <property type="term" value="C:endoplasmic reticulum-plasma membrane contact site"/>
    <property type="evidence" value="ECO:0007669"/>
    <property type="project" value="TreeGrafter"/>
</dbReference>
<evidence type="ECO:0000256" key="5">
    <source>
        <dbReference type="SAM" id="MobiDB-lite"/>
    </source>
</evidence>
<evidence type="ECO:0000259" key="6">
    <source>
        <dbReference type="PROSITE" id="PS51778"/>
    </source>
</evidence>
<evidence type="ECO:0000313" key="7">
    <source>
        <dbReference type="EMBL" id="KZC13972.1"/>
    </source>
</evidence>
<dbReference type="STRING" id="178035.A0A154PQ08"/>
<name>A0A154PQ08_DUFNO</name>
<feature type="compositionally biased region" description="Low complexity" evidence="5">
    <location>
        <begin position="323"/>
        <end position="333"/>
    </location>
</feature>
<feature type="region of interest" description="Disordered" evidence="5">
    <location>
        <begin position="63"/>
        <end position="144"/>
    </location>
</feature>
<evidence type="ECO:0000256" key="1">
    <source>
        <dbReference type="ARBA" id="ARBA00004167"/>
    </source>
</evidence>
<dbReference type="GO" id="GO:0120015">
    <property type="term" value="F:sterol transfer activity"/>
    <property type="evidence" value="ECO:0007669"/>
    <property type="project" value="TreeGrafter"/>
</dbReference>
<dbReference type="InterPro" id="IPR031968">
    <property type="entry name" value="VASt"/>
</dbReference>
<keyword evidence="3" id="KW-1133">Transmembrane helix</keyword>
<reference evidence="7 8" key="1">
    <citation type="submission" date="2015-07" db="EMBL/GenBank/DDBJ databases">
        <title>The genome of Dufourea novaeangliae.</title>
        <authorList>
            <person name="Pan H."/>
            <person name="Kapheim K."/>
        </authorList>
    </citation>
    <scope>NUCLEOTIDE SEQUENCE [LARGE SCALE GENOMIC DNA]</scope>
    <source>
        <strain evidence="7">0120121106</strain>
        <tissue evidence="7">Whole body</tissue>
    </source>
</reference>
<organism evidence="7 8">
    <name type="scientific">Dufourea novaeangliae</name>
    <name type="common">Sweat bee</name>
    <dbReference type="NCBI Taxonomy" id="178035"/>
    <lineage>
        <taxon>Eukaryota</taxon>
        <taxon>Metazoa</taxon>
        <taxon>Ecdysozoa</taxon>
        <taxon>Arthropoda</taxon>
        <taxon>Hexapoda</taxon>
        <taxon>Insecta</taxon>
        <taxon>Pterygota</taxon>
        <taxon>Neoptera</taxon>
        <taxon>Endopterygota</taxon>
        <taxon>Hymenoptera</taxon>
        <taxon>Apocrita</taxon>
        <taxon>Aculeata</taxon>
        <taxon>Apoidea</taxon>
        <taxon>Anthophila</taxon>
        <taxon>Halictidae</taxon>
        <taxon>Rophitinae</taxon>
        <taxon>Dufourea</taxon>
    </lineage>
</organism>
<evidence type="ECO:0000256" key="3">
    <source>
        <dbReference type="ARBA" id="ARBA00022989"/>
    </source>
</evidence>
<dbReference type="OrthoDB" id="2162691at2759"/>
<dbReference type="PANTHER" id="PTHR23319">
    <property type="entry name" value="GRAM DOMAIN CONTAINING 1B, ISOFORM E"/>
    <property type="match status" value="1"/>
</dbReference>
<sequence>MHFEVESLQKYPASSMNKSVEDLLISSRDVITNINSAGLEIQNSATSMGNGVSDNIQESLIGTSGERCSPVSSPNLSPRPSPKARCKRDHSKTNSDSTTKESNNLNKLDENQLHDAANKSSDSSQTAKVSHDGRKETRSGERNKKKSSWYNVLYPTYKSRSDDFKRIFKDVPDDERLVVDYSCALQREILVHGRLYVSQNYVCFYANIFSWETLVSLRWKDVTSITKEKTAIVIPNAISIATATDKFFLTSFGARDKTYVMLFRVWQNALIGESMSAAEMWQLVHSCYGDELGLTSDDEDYVPPLPPVDDEKLSTRLSVESFSEVENSNVENSATGPVEHRSRPDPVLDATDLSDTTESDVEKHGFYSYHFPYFNQLIKITSVFIKLHSINTYEISNIRNLFLLMHCDLNFLIMISVKSSIRNSVVCTSTHDGRQIGKATFPIHIDHLFTLLFTNSKFFLDFQTARKTTDLVQAAWTQNEQTGQKVRTLSFTMALSQAIGPRTSHITETQIMLPCSRPGHLYGIDVETVNGGIPYADSFSVFVHYCLTSLSENETNFTVYAQIKYKKNVWGLVKGVIEKNCWAGLEEYFTSLIKALTTECEECITGGGLKRKARRRRRVTGTGITLQTHSADHTSSNLQSSLNLPHINDNSGILEEAAAYTIMDLHVLKNTPKTEEDWIHLLQQQESLHNVEMRKWQRVLHTAAQLLRQIEESLTELQMSIHPTATEKMFSVLKPSIKSFNSHTEQRSHSEM</sequence>
<dbReference type="PANTHER" id="PTHR23319:SF4">
    <property type="entry name" value="GRAM DOMAIN CONTAINING 1B, ISOFORM E"/>
    <property type="match status" value="1"/>
</dbReference>